<evidence type="ECO:0000313" key="1">
    <source>
        <dbReference type="EMBL" id="OAI16453.1"/>
    </source>
</evidence>
<dbReference type="EMBL" id="LUUI01000095">
    <property type="protein sequence ID" value="OAI16453.1"/>
    <property type="molecule type" value="Genomic_DNA"/>
</dbReference>
<sequence>MSMIQVKIPQNLSLINALNFCNRLWDLEHSDEYAFDFVNLCRVEPFTMAYVANELKRFRETKPKSKFTALNHKNKSYAAHMGFFRAFGLKFGNEPGEAAGSSTYLPLTILNVAELKKEATDSYDHVGNVIEAKSERIAKILTRLEDGDLVDTLTFSIREILRNVVEHSDSEVIEYCAQYWPTKNLVEFAVLDTGNGIKHGLSTNPYLKIKDERDALHLAMLPGVSGKMFKGVKKRRDDEWQNSGFGLYMTSRICRNGGDFFIASNDKSILLDRTSKQDLECKYKGTALRLRIDTSRISTYSEMLAQYRTEGYEAAKKFSGKDAIEPSIASTMLARDFQET</sequence>
<reference evidence="1 2" key="1">
    <citation type="submission" date="2016-03" db="EMBL/GenBank/DDBJ databases">
        <authorList>
            <person name="Ploux O."/>
        </authorList>
    </citation>
    <scope>NUCLEOTIDE SEQUENCE [LARGE SCALE GENOMIC DNA]</scope>
    <source>
        <strain evidence="1 2">R-45370</strain>
    </source>
</reference>
<name>A0A177NG85_9GAMM</name>
<keyword evidence="2" id="KW-1185">Reference proteome</keyword>
<dbReference type="STRING" id="980561.A1359_07315"/>
<dbReference type="SUPFAM" id="SSF55874">
    <property type="entry name" value="ATPase domain of HSP90 chaperone/DNA topoisomerase II/histidine kinase"/>
    <property type="match status" value="1"/>
</dbReference>
<protein>
    <recommendedName>
        <fullName evidence="3">Histidine kinase/HSP90-like ATPase domain-containing protein</fullName>
    </recommendedName>
</protein>
<evidence type="ECO:0008006" key="3">
    <source>
        <dbReference type="Google" id="ProtNLM"/>
    </source>
</evidence>
<dbReference type="InterPro" id="IPR036890">
    <property type="entry name" value="HATPase_C_sf"/>
</dbReference>
<dbReference type="AlphaFoldDB" id="A0A177NG85"/>
<gene>
    <name evidence="1" type="ORF">A1359_07315</name>
</gene>
<dbReference type="OrthoDB" id="3194831at2"/>
<comment type="caution">
    <text evidence="1">The sequence shown here is derived from an EMBL/GenBank/DDBJ whole genome shotgun (WGS) entry which is preliminary data.</text>
</comment>
<dbReference type="Proteomes" id="UP000078476">
    <property type="component" value="Unassembled WGS sequence"/>
</dbReference>
<accession>A0A177NG85</accession>
<proteinExistence type="predicted"/>
<evidence type="ECO:0000313" key="2">
    <source>
        <dbReference type="Proteomes" id="UP000078476"/>
    </source>
</evidence>
<organism evidence="1 2">
    <name type="scientific">Methylomonas lenta</name>
    <dbReference type="NCBI Taxonomy" id="980561"/>
    <lineage>
        <taxon>Bacteria</taxon>
        <taxon>Pseudomonadati</taxon>
        <taxon>Pseudomonadota</taxon>
        <taxon>Gammaproteobacteria</taxon>
        <taxon>Methylococcales</taxon>
        <taxon>Methylococcaceae</taxon>
        <taxon>Methylomonas</taxon>
    </lineage>
</organism>